<organism evidence="1 2">
    <name type="scientific">Paenibacillus cookii</name>
    <dbReference type="NCBI Taxonomy" id="157839"/>
    <lineage>
        <taxon>Bacteria</taxon>
        <taxon>Bacillati</taxon>
        <taxon>Bacillota</taxon>
        <taxon>Bacilli</taxon>
        <taxon>Bacillales</taxon>
        <taxon>Paenibacillaceae</taxon>
        <taxon>Paenibacillus</taxon>
    </lineage>
</organism>
<gene>
    <name evidence="1" type="ORF">J21TS3_19070</name>
</gene>
<dbReference type="Proteomes" id="UP000680638">
    <property type="component" value="Unassembled WGS sequence"/>
</dbReference>
<reference evidence="1 2" key="1">
    <citation type="submission" date="2021-03" db="EMBL/GenBank/DDBJ databases">
        <title>Antimicrobial resistance genes in bacteria isolated from Japanese honey, and their potential for conferring macrolide and lincosamide resistance in the American foulbrood pathogen Paenibacillus larvae.</title>
        <authorList>
            <person name="Okamoto M."/>
            <person name="Kumagai M."/>
            <person name="Kanamori H."/>
            <person name="Takamatsu D."/>
        </authorList>
    </citation>
    <scope>NUCLEOTIDE SEQUENCE [LARGE SCALE GENOMIC DNA]</scope>
    <source>
        <strain evidence="1 2">J21TS3</strain>
    </source>
</reference>
<keyword evidence="2" id="KW-1185">Reference proteome</keyword>
<evidence type="ECO:0000313" key="1">
    <source>
        <dbReference type="EMBL" id="GIO67086.1"/>
    </source>
</evidence>
<protein>
    <submittedName>
        <fullName evidence="1">Uncharacterized protein</fullName>
    </submittedName>
</protein>
<comment type="caution">
    <text evidence="1">The sequence shown here is derived from an EMBL/GenBank/DDBJ whole genome shotgun (WGS) entry which is preliminary data.</text>
</comment>
<sequence length="100" mass="11298">MKKRTLIYCILAAILGVALLINDFIETHQSYFGTHQMSQGWGTRYKVTLLFNIQGLQKEKDVRVLAITGDRVETFEASGDGEDRHFEAPGAGKYEINTFN</sequence>
<name>A0ABQ4LUY5_9BACL</name>
<proteinExistence type="predicted"/>
<evidence type="ECO:0000313" key="2">
    <source>
        <dbReference type="Proteomes" id="UP000680638"/>
    </source>
</evidence>
<dbReference type="EMBL" id="BORW01000007">
    <property type="protein sequence ID" value="GIO67086.1"/>
    <property type="molecule type" value="Genomic_DNA"/>
</dbReference>
<dbReference type="RefSeq" id="WP_036708358.1">
    <property type="nucleotide sequence ID" value="NZ_BORW01000007.1"/>
</dbReference>
<accession>A0ABQ4LUY5</accession>